<dbReference type="OrthoDB" id="596403at2"/>
<dbReference type="eggNOG" id="COG2982">
    <property type="taxonomic scope" value="Bacteria"/>
</dbReference>
<accession>G8R061</accession>
<name>G8R061_OWEHD</name>
<dbReference type="GO" id="GO:0090313">
    <property type="term" value="P:regulation of protein targeting to membrane"/>
    <property type="evidence" value="ECO:0007669"/>
    <property type="project" value="TreeGrafter"/>
</dbReference>
<dbReference type="STRING" id="926562.Oweho_2765"/>
<dbReference type="InterPro" id="IPR052894">
    <property type="entry name" value="AsmA-related"/>
</dbReference>
<proteinExistence type="predicted"/>
<dbReference type="GO" id="GO:0005886">
    <property type="term" value="C:plasma membrane"/>
    <property type="evidence" value="ECO:0007669"/>
    <property type="project" value="TreeGrafter"/>
</dbReference>
<protein>
    <submittedName>
        <fullName evidence="2">Uncharacterized protein</fullName>
    </submittedName>
</protein>
<dbReference type="PANTHER" id="PTHR30441">
    <property type="entry name" value="DUF748 DOMAIN-CONTAINING PROTEIN"/>
    <property type="match status" value="1"/>
</dbReference>
<dbReference type="KEGG" id="oho:Oweho_2765"/>
<keyword evidence="3" id="KW-1185">Reference proteome</keyword>
<feature type="compositionally biased region" description="Basic and acidic residues" evidence="1">
    <location>
        <begin position="805"/>
        <end position="814"/>
    </location>
</feature>
<dbReference type="RefSeq" id="WP_014203076.1">
    <property type="nucleotide sequence ID" value="NC_016599.1"/>
</dbReference>
<dbReference type="AlphaFoldDB" id="G8R061"/>
<feature type="region of interest" description="Disordered" evidence="1">
    <location>
        <begin position="805"/>
        <end position="831"/>
    </location>
</feature>
<feature type="compositionally biased region" description="Acidic residues" evidence="1">
    <location>
        <begin position="822"/>
        <end position="831"/>
    </location>
</feature>
<dbReference type="EMBL" id="CP003156">
    <property type="protein sequence ID" value="AEV33727.1"/>
    <property type="molecule type" value="Genomic_DNA"/>
</dbReference>
<gene>
    <name evidence="2" type="ordered locus">Oweho_2765</name>
</gene>
<dbReference type="PANTHER" id="PTHR30441:SF8">
    <property type="entry name" value="DUF748 DOMAIN-CONTAINING PROTEIN"/>
    <property type="match status" value="1"/>
</dbReference>
<dbReference type="HOGENOM" id="CLU_011472_0_0_10"/>
<dbReference type="Proteomes" id="UP000005631">
    <property type="component" value="Chromosome"/>
</dbReference>
<evidence type="ECO:0000313" key="2">
    <source>
        <dbReference type="EMBL" id="AEV33727.1"/>
    </source>
</evidence>
<evidence type="ECO:0000256" key="1">
    <source>
        <dbReference type="SAM" id="MobiDB-lite"/>
    </source>
</evidence>
<evidence type="ECO:0000313" key="3">
    <source>
        <dbReference type="Proteomes" id="UP000005631"/>
    </source>
</evidence>
<sequence length="831" mass="93096">MKKKIFRLLIWALGLFLLLIIAFAAVLYANRDRIQSVVLTEANKLLDVPVDVEDIDVSLRKFPYASLKFTNVYCRGAQASEQDTLLYAKEMYFEFDLWNAISDDLSIRQISLSDGTLHILRPANGKPNYEIWKKDTSSSSSSVFTLEQVNFKNFKALQTEGSANLVTRGHISSLTLKGTFTPKNFSITNEGELKIHSLSYNDSTYISQLNARPYFTLSGNLDSSEQSLSITNGVLKLDNQNISFSTSIVEEKTTIKASLSNGNLKELQALTKQQSWYSHPTITITGRGSVDFTGIFETNQKPHLNVAFSTKDALLTGIQKSSISKVNSRGVYTLKNNRDHLHISEFSAEGKTGKISGTLDINDLTQPGIILNLKSDLDISEWLIFVPIDTITEASGKAIVDLHFENKFKSLTNIKPEELKRAKASGKLGLENISFAFKGADKKIENLNGNLAFAGNDLRVNSFSFKTGQSDIFLEGTFANVLNFIYFKDQRLRIDTRVRSKELNMEDFLLGTSKSKNADDDYDVSFVKNLDLDLDLKVDKFHFENFDATGIQGQLQVKGGVIRGKDILLNANDGSYNGQFTIDTRNLQMYILAASLNGKSIDIHKLFESFKNFGQTVIASDNLYGTANLSVQYLSKMAPSLEIDISTIEMTSNLEIQNGNLKNFDPLLALSDFASIDELRDVHFAKLENNISIRNSQIIIPKMNISSNVLDMGIEGSHGFDNTINYSIRLKLSDVLFNSRKKKRKQSEFDSHLTVVEGDDDPNIYIKMTGSVDDPSITLDRKNISKSINQDLKNQKQELKQIFQKEEKETKEDDSGIQFDLFGEEDDEGGK</sequence>
<organism evidence="2 3">
    <name type="scientific">Owenweeksia hongkongensis (strain DSM 17368 / CIP 108786 / JCM 12287 / NRRL B-23963 / UST20020801)</name>
    <dbReference type="NCBI Taxonomy" id="926562"/>
    <lineage>
        <taxon>Bacteria</taxon>
        <taxon>Pseudomonadati</taxon>
        <taxon>Bacteroidota</taxon>
        <taxon>Flavobacteriia</taxon>
        <taxon>Flavobacteriales</taxon>
        <taxon>Owenweeksiaceae</taxon>
        <taxon>Owenweeksia</taxon>
    </lineage>
</organism>
<reference evidence="2 3" key="1">
    <citation type="journal article" date="2012" name="Stand. Genomic Sci.">
        <title>Genome sequence of the orange-pigmented seawater bacterium Owenweeksia hongkongensis type strain (UST20020801(T)).</title>
        <authorList>
            <person name="Riedel T."/>
            <person name="Held B."/>
            <person name="Nolan M."/>
            <person name="Lucas S."/>
            <person name="Lapidus A."/>
            <person name="Tice H."/>
            <person name="Del Rio T.G."/>
            <person name="Cheng J.F."/>
            <person name="Han C."/>
            <person name="Tapia R."/>
            <person name="Goodwin L.A."/>
            <person name="Pitluck S."/>
            <person name="Liolios K."/>
            <person name="Mavromatis K."/>
            <person name="Pagani I."/>
            <person name="Ivanova N."/>
            <person name="Mikhailova N."/>
            <person name="Pati A."/>
            <person name="Chen A."/>
            <person name="Palaniappan K."/>
            <person name="Rohde M."/>
            <person name="Tindall B.J."/>
            <person name="Detter J.C."/>
            <person name="Goker M."/>
            <person name="Woyke T."/>
            <person name="Bristow J."/>
            <person name="Eisen J.A."/>
            <person name="Markowitz V."/>
            <person name="Hugenholtz P."/>
            <person name="Klenk H.P."/>
            <person name="Kyrpides N.C."/>
        </authorList>
    </citation>
    <scope>NUCLEOTIDE SEQUENCE</scope>
    <source>
        <strain evidence="3">DSM 17368 / JCM 12287 / NRRL B-23963</strain>
    </source>
</reference>